<dbReference type="InterPro" id="IPR019888">
    <property type="entry name" value="Tscrpt_reg_AsnC-like"/>
</dbReference>
<evidence type="ECO:0000256" key="2">
    <source>
        <dbReference type="ARBA" id="ARBA00023125"/>
    </source>
</evidence>
<dbReference type="PANTHER" id="PTHR30154:SF34">
    <property type="entry name" value="TRANSCRIPTIONAL REGULATOR AZLB"/>
    <property type="match status" value="1"/>
</dbReference>
<dbReference type="Proteomes" id="UP001354931">
    <property type="component" value="Unassembled WGS sequence"/>
</dbReference>
<accession>A0ABU6FAC2</accession>
<evidence type="ECO:0000256" key="1">
    <source>
        <dbReference type="ARBA" id="ARBA00023015"/>
    </source>
</evidence>
<name>A0ABU6FAC2_9ACTN</name>
<feature type="domain" description="Transcription regulator AsnC/Lrp ligand binding" evidence="4">
    <location>
        <begin position="90"/>
        <end position="158"/>
    </location>
</feature>
<gene>
    <name evidence="6" type="ORF">OKJ99_25140</name>
</gene>
<comment type="caution">
    <text evidence="6">The sequence shown here is derived from an EMBL/GenBank/DDBJ whole genome shotgun (WGS) entry which is preliminary data.</text>
</comment>
<dbReference type="InterPro" id="IPR000485">
    <property type="entry name" value="AsnC-type_HTH_dom"/>
</dbReference>
<keyword evidence="2" id="KW-0238">DNA-binding</keyword>
<dbReference type="InterPro" id="IPR036390">
    <property type="entry name" value="WH_DNA-bd_sf"/>
</dbReference>
<dbReference type="Pfam" id="PF13404">
    <property type="entry name" value="HTH_AsnC-type"/>
    <property type="match status" value="1"/>
</dbReference>
<evidence type="ECO:0000313" key="6">
    <source>
        <dbReference type="EMBL" id="MEB8340789.1"/>
    </source>
</evidence>
<dbReference type="SMART" id="SM00344">
    <property type="entry name" value="HTH_ASNC"/>
    <property type="match status" value="1"/>
</dbReference>
<dbReference type="RefSeq" id="WP_326019715.1">
    <property type="nucleotide sequence ID" value="NZ_JAOZYC010000136.1"/>
</dbReference>
<protein>
    <submittedName>
        <fullName evidence="6">Lrp/AsnC family transcriptional regulator</fullName>
    </submittedName>
</protein>
<evidence type="ECO:0000313" key="7">
    <source>
        <dbReference type="Proteomes" id="UP001354931"/>
    </source>
</evidence>
<evidence type="ECO:0000259" key="5">
    <source>
        <dbReference type="Pfam" id="PF13404"/>
    </source>
</evidence>
<evidence type="ECO:0000259" key="4">
    <source>
        <dbReference type="Pfam" id="PF01037"/>
    </source>
</evidence>
<reference evidence="6 7" key="1">
    <citation type="submission" date="2022-10" db="EMBL/GenBank/DDBJ databases">
        <authorList>
            <person name="Xie J."/>
            <person name="Shen N."/>
        </authorList>
    </citation>
    <scope>NUCLEOTIDE SEQUENCE [LARGE SCALE GENOMIC DNA]</scope>
    <source>
        <strain evidence="6 7">YIM65594</strain>
    </source>
</reference>
<dbReference type="SUPFAM" id="SSF46785">
    <property type="entry name" value="Winged helix' DNA-binding domain"/>
    <property type="match status" value="1"/>
</dbReference>
<dbReference type="Gene3D" id="3.30.70.920">
    <property type="match status" value="1"/>
</dbReference>
<feature type="domain" description="HTH asnC-type" evidence="5">
    <location>
        <begin position="25"/>
        <end position="66"/>
    </location>
</feature>
<dbReference type="InterPro" id="IPR019887">
    <property type="entry name" value="Tscrpt_reg_AsnC/Lrp_C"/>
</dbReference>
<dbReference type="PANTHER" id="PTHR30154">
    <property type="entry name" value="LEUCINE-RESPONSIVE REGULATORY PROTEIN"/>
    <property type="match status" value="1"/>
</dbReference>
<dbReference type="InterPro" id="IPR036388">
    <property type="entry name" value="WH-like_DNA-bd_sf"/>
</dbReference>
<keyword evidence="1" id="KW-0805">Transcription regulation</keyword>
<sequence>MHETAAHPGPEADRPLGATQGATTLDELDLALVNALQLAPRAPWSQLAGPLGVDAATLSRRWSRLRDSGAAWVTCYSAAGQVVFGSLAFVEVNCAPQARERLAARLAGHPHAVSVELVAGSCDLLLTVAAASTRMMSEYVLSLARDPDITGTRTHLVQRLHQEGSQWRLDALSREQQRGLEHDTTGSADRIVTPDERALMLALAEDGRRPVATLAALLGRPESTVRRLLAGVLGGGKAVLRCEAAHLHAGWRTTATLWMAAPPTELEAAAEELTQLRDTRLSASVASEANLVGVVWMHGMDDLSRYEARVGAKFPALRVLNRAVTLRWIKRMGRLLDGEGRSVGCVPMDVWQPVSAT</sequence>
<organism evidence="6 7">
    <name type="scientific">Streptomyces endophyticus</name>
    <dbReference type="NCBI Taxonomy" id="714166"/>
    <lineage>
        <taxon>Bacteria</taxon>
        <taxon>Bacillati</taxon>
        <taxon>Actinomycetota</taxon>
        <taxon>Actinomycetes</taxon>
        <taxon>Kitasatosporales</taxon>
        <taxon>Streptomycetaceae</taxon>
        <taxon>Streptomyces</taxon>
    </lineage>
</organism>
<dbReference type="Pfam" id="PF01037">
    <property type="entry name" value="AsnC_trans_reg"/>
    <property type="match status" value="1"/>
</dbReference>
<dbReference type="SUPFAM" id="SSF54909">
    <property type="entry name" value="Dimeric alpha+beta barrel"/>
    <property type="match status" value="1"/>
</dbReference>
<dbReference type="Gene3D" id="1.10.10.10">
    <property type="entry name" value="Winged helix-like DNA-binding domain superfamily/Winged helix DNA-binding domain"/>
    <property type="match status" value="1"/>
</dbReference>
<proteinExistence type="predicted"/>
<keyword evidence="7" id="KW-1185">Reference proteome</keyword>
<keyword evidence="3" id="KW-0804">Transcription</keyword>
<dbReference type="InterPro" id="IPR011008">
    <property type="entry name" value="Dimeric_a/b-barrel"/>
</dbReference>
<evidence type="ECO:0000256" key="3">
    <source>
        <dbReference type="ARBA" id="ARBA00023163"/>
    </source>
</evidence>
<dbReference type="EMBL" id="JAOZYC010000136">
    <property type="protein sequence ID" value="MEB8340789.1"/>
    <property type="molecule type" value="Genomic_DNA"/>
</dbReference>